<evidence type="ECO:0000313" key="1">
    <source>
        <dbReference type="EMBL" id="QHT37359.1"/>
    </source>
</evidence>
<dbReference type="GO" id="GO:0003677">
    <property type="term" value="F:DNA binding"/>
    <property type="evidence" value="ECO:0007669"/>
    <property type="project" value="InterPro"/>
</dbReference>
<dbReference type="InterPro" id="IPR010982">
    <property type="entry name" value="Lambda_DNA-bd_dom_sf"/>
</dbReference>
<protein>
    <submittedName>
        <fullName evidence="1">Uncharacterized protein</fullName>
    </submittedName>
</protein>
<dbReference type="Gene3D" id="1.10.260.40">
    <property type="entry name" value="lambda repressor-like DNA-binding domains"/>
    <property type="match status" value="1"/>
</dbReference>
<sequence>MYNHVQDWDNITLRNHKKTPSNTETECIRKPKNNYQKDIDCETNPIVRISSDFKRKIISARMNCVHNTTQKQGLTQDEFANLIKVKAVDIKLLESGKMEMKKAKQIALAIEKHLKIKIL</sequence>
<dbReference type="EMBL" id="MN738793">
    <property type="protein sequence ID" value="QHT37359.1"/>
    <property type="molecule type" value="Genomic_DNA"/>
</dbReference>
<accession>A0A6C0F9X0</accession>
<name>A0A6C0F9X0_9ZZZZ</name>
<dbReference type="AlphaFoldDB" id="A0A6C0F9X0"/>
<reference evidence="1" key="1">
    <citation type="journal article" date="2020" name="Nature">
        <title>Giant virus diversity and host interactions through global metagenomics.</title>
        <authorList>
            <person name="Schulz F."/>
            <person name="Roux S."/>
            <person name="Paez-Espino D."/>
            <person name="Jungbluth S."/>
            <person name="Walsh D.A."/>
            <person name="Denef V.J."/>
            <person name="McMahon K.D."/>
            <person name="Konstantinidis K.T."/>
            <person name="Eloe-Fadrosh E.A."/>
            <person name="Kyrpides N.C."/>
            <person name="Woyke T."/>
        </authorList>
    </citation>
    <scope>NUCLEOTIDE SEQUENCE</scope>
    <source>
        <strain evidence="1">GVMAG-S-ERX555967-131</strain>
    </source>
</reference>
<proteinExistence type="predicted"/>
<organism evidence="1">
    <name type="scientific">viral metagenome</name>
    <dbReference type="NCBI Taxonomy" id="1070528"/>
    <lineage>
        <taxon>unclassified sequences</taxon>
        <taxon>metagenomes</taxon>
        <taxon>organismal metagenomes</taxon>
    </lineage>
</organism>